<name>A0ABY8Q7T9_9RHOB</name>
<dbReference type="Pfam" id="PF08937">
    <property type="entry name" value="ThsB_TIR"/>
    <property type="match status" value="1"/>
</dbReference>
<sequence length="133" mass="15024">MEKTYRIFISHSWKYGDSYDRLVEFLNEHNVAFYDHSVPKNDPIHTSGSDSDLQAAIDAKIRGCSGVIILAGVYATYSKWINKEVSISLDYRKPIIAVEPWAAERTSAIVKNSADRIVKWNGKSIATAVRDLF</sequence>
<evidence type="ECO:0000313" key="3">
    <source>
        <dbReference type="Proteomes" id="UP001230978"/>
    </source>
</evidence>
<dbReference type="Gene3D" id="3.40.50.9200">
    <property type="entry name" value="Hypothetical protein MTH538"/>
    <property type="match status" value="1"/>
</dbReference>
<protein>
    <submittedName>
        <fullName evidence="2">TIR domain-containing protein</fullName>
    </submittedName>
</protein>
<gene>
    <name evidence="2" type="ORF">QF092_00230</name>
</gene>
<reference evidence="2 3" key="1">
    <citation type="submission" date="2023-04" db="EMBL/GenBank/DDBJ databases">
        <title>YMD61, complete Genome.</title>
        <authorList>
            <person name="Zhang J."/>
        </authorList>
    </citation>
    <scope>NUCLEOTIDE SEQUENCE [LARGE SCALE GENOMIC DNA]</scope>
    <source>
        <strain evidence="2 3">YMD61</strain>
    </source>
</reference>
<dbReference type="Proteomes" id="UP001230978">
    <property type="component" value="Chromosome"/>
</dbReference>
<proteinExistence type="predicted"/>
<evidence type="ECO:0000259" key="1">
    <source>
        <dbReference type="Pfam" id="PF08937"/>
    </source>
</evidence>
<dbReference type="InterPro" id="IPR015032">
    <property type="entry name" value="ThsB__TIR-like_domain"/>
</dbReference>
<dbReference type="RefSeq" id="WP_281466462.1">
    <property type="nucleotide sequence ID" value="NZ_CP124535.1"/>
</dbReference>
<dbReference type="SUPFAM" id="SSF52206">
    <property type="entry name" value="Hypothetical protein MTH538"/>
    <property type="match status" value="1"/>
</dbReference>
<evidence type="ECO:0000313" key="2">
    <source>
        <dbReference type="EMBL" id="WGV16277.1"/>
    </source>
</evidence>
<dbReference type="EMBL" id="CP124535">
    <property type="protein sequence ID" value="WGV16277.1"/>
    <property type="molecule type" value="Genomic_DNA"/>
</dbReference>
<dbReference type="InterPro" id="IPR036490">
    <property type="entry name" value="ThsB_TIR-like_sf"/>
</dbReference>
<organism evidence="2 3">
    <name type="scientific">Fuscovulum ytuae</name>
    <dbReference type="NCBI Taxonomy" id="3042299"/>
    <lineage>
        <taxon>Bacteria</taxon>
        <taxon>Pseudomonadati</taxon>
        <taxon>Pseudomonadota</taxon>
        <taxon>Alphaproteobacteria</taxon>
        <taxon>Rhodobacterales</taxon>
        <taxon>Paracoccaceae</taxon>
        <taxon>Fuscovulum</taxon>
    </lineage>
</organism>
<keyword evidence="3" id="KW-1185">Reference proteome</keyword>
<feature type="domain" description="Thoeris protein ThsB TIR-like" evidence="1">
    <location>
        <begin position="8"/>
        <end position="104"/>
    </location>
</feature>
<accession>A0ABY8Q7T9</accession>